<dbReference type="Proteomes" id="UP000036027">
    <property type="component" value="Unassembled WGS sequence"/>
</dbReference>
<proteinExistence type="predicted"/>
<dbReference type="Pfam" id="PF11679">
    <property type="entry name" value="DUF3275"/>
    <property type="match status" value="1"/>
</dbReference>
<reference evidence="1 2" key="1">
    <citation type="submission" date="2014-11" db="EMBL/GenBank/DDBJ databases">
        <title>Genome of a novel goose pathogen.</title>
        <authorList>
            <person name="Hansen C.M."/>
            <person name="Hueffer K."/>
            <person name="Choi S.C."/>
        </authorList>
    </citation>
    <scope>NUCLEOTIDE SEQUENCE [LARGE SCALE GENOMIC DNA]</scope>
    <source>
        <strain evidence="1 2">KH1503</strain>
    </source>
</reference>
<protein>
    <submittedName>
        <fullName evidence="1">Uncharacterized protein</fullName>
    </submittedName>
</protein>
<dbReference type="PATRIC" id="fig|1470200.3.peg.1283"/>
<sequence length="170" mass="18746">MSISISGTLTVKTVEGQRGPFNVGKLNTSIGIFEVKNPVLKKFAPGDYPGNFIIEKIKVKFFEWNGGGSAYLDVTLDWAALELMAEDGNTIETEPPVVMAGTGDSRPIEIPLFAETADDVAAMVDKGCNEIRLGEYLLNDREAMNQARSFMKEAGYCYKPQSQSWRLQVQ</sequence>
<gene>
    <name evidence="1" type="ORF">PL75_10055</name>
</gene>
<dbReference type="STRING" id="1470200.PL75_10055"/>
<evidence type="ECO:0000313" key="2">
    <source>
        <dbReference type="Proteomes" id="UP000036027"/>
    </source>
</evidence>
<dbReference type="AlphaFoldDB" id="A0A0J0YPM9"/>
<dbReference type="EMBL" id="JTDO01000021">
    <property type="protein sequence ID" value="KLT72079.1"/>
    <property type="molecule type" value="Genomic_DNA"/>
</dbReference>
<name>A0A0J0YPM9_9NEIS</name>
<dbReference type="RefSeq" id="WP_047761807.1">
    <property type="nucleotide sequence ID" value="NZ_CP091510.1"/>
</dbReference>
<dbReference type="InterPro" id="IPR021693">
    <property type="entry name" value="DUF3275"/>
</dbReference>
<accession>A0A0J0YPM9</accession>
<evidence type="ECO:0000313" key="1">
    <source>
        <dbReference type="EMBL" id="KLT72079.1"/>
    </source>
</evidence>
<organism evidence="1 2">
    <name type="scientific">Neisseria arctica</name>
    <dbReference type="NCBI Taxonomy" id="1470200"/>
    <lineage>
        <taxon>Bacteria</taxon>
        <taxon>Pseudomonadati</taxon>
        <taxon>Pseudomonadota</taxon>
        <taxon>Betaproteobacteria</taxon>
        <taxon>Neisseriales</taxon>
        <taxon>Neisseriaceae</taxon>
        <taxon>Neisseria</taxon>
    </lineage>
</organism>
<dbReference type="OrthoDB" id="8445945at2"/>
<comment type="caution">
    <text evidence="1">The sequence shown here is derived from an EMBL/GenBank/DDBJ whole genome shotgun (WGS) entry which is preliminary data.</text>
</comment>
<keyword evidence="2" id="KW-1185">Reference proteome</keyword>